<dbReference type="PANTHER" id="PTHR42760">
    <property type="entry name" value="SHORT-CHAIN DEHYDROGENASES/REDUCTASES FAMILY MEMBER"/>
    <property type="match status" value="1"/>
</dbReference>
<dbReference type="Pfam" id="PF13561">
    <property type="entry name" value="adh_short_C2"/>
    <property type="match status" value="1"/>
</dbReference>
<evidence type="ECO:0000313" key="5">
    <source>
        <dbReference type="Proteomes" id="UP000677537"/>
    </source>
</evidence>
<dbReference type="AlphaFoldDB" id="A0A940N2F9"/>
<proteinExistence type="inferred from homology"/>
<dbReference type="InterPro" id="IPR036291">
    <property type="entry name" value="NAD(P)-bd_dom_sf"/>
</dbReference>
<dbReference type="Proteomes" id="UP000677537">
    <property type="component" value="Unassembled WGS sequence"/>
</dbReference>
<dbReference type="SUPFAM" id="SSF51735">
    <property type="entry name" value="NAD(P)-binding Rossmann-fold domains"/>
    <property type="match status" value="1"/>
</dbReference>
<dbReference type="PRINTS" id="PR00081">
    <property type="entry name" value="GDHRDH"/>
</dbReference>
<gene>
    <name evidence="4" type="ORF">J5Y10_22255</name>
</gene>
<protein>
    <submittedName>
        <fullName evidence="4">SDR family oxidoreductase</fullName>
    </submittedName>
</protein>
<comment type="similarity">
    <text evidence="1">Belongs to the short-chain dehydrogenases/reductases (SDR) family.</text>
</comment>
<sequence>MKNLQGSTAVIIGGSGGIGAATARSLAGAGAAVVVTYRGGEAAARALVGELPGEGHAALPASVEDSTSLNALAAQVRETRGRCDILVNSAGFTKAVPHGDLDALDDAFLDRMWAVNWRGPFAAVRAFRTLLEESEGLVVNVSSIGGLNGSGSNLAYAALKAATDSMTKSLARALGPKVRAMSISPGIVETGFVPGRGPEQNAKIAPSIPLKRVALPEDVAEAVLACATLLTYSTGSVLLVDGGRAL</sequence>
<dbReference type="InterPro" id="IPR057326">
    <property type="entry name" value="KR_dom"/>
</dbReference>
<evidence type="ECO:0000256" key="2">
    <source>
        <dbReference type="ARBA" id="ARBA00023002"/>
    </source>
</evidence>
<evidence type="ECO:0000313" key="4">
    <source>
        <dbReference type="EMBL" id="MBP0495525.1"/>
    </source>
</evidence>
<dbReference type="GO" id="GO:0006633">
    <property type="term" value="P:fatty acid biosynthetic process"/>
    <property type="evidence" value="ECO:0007669"/>
    <property type="project" value="TreeGrafter"/>
</dbReference>
<dbReference type="CDD" id="cd05233">
    <property type="entry name" value="SDR_c"/>
    <property type="match status" value="1"/>
</dbReference>
<dbReference type="InterPro" id="IPR002347">
    <property type="entry name" value="SDR_fam"/>
</dbReference>
<evidence type="ECO:0000256" key="1">
    <source>
        <dbReference type="ARBA" id="ARBA00006484"/>
    </source>
</evidence>
<dbReference type="Gene3D" id="3.40.50.720">
    <property type="entry name" value="NAD(P)-binding Rossmann-like Domain"/>
    <property type="match status" value="1"/>
</dbReference>
<organism evidence="4 5">
    <name type="scientific">Roseomonas indoligenes</name>
    <dbReference type="NCBI Taxonomy" id="2820811"/>
    <lineage>
        <taxon>Bacteria</taxon>
        <taxon>Pseudomonadati</taxon>
        <taxon>Pseudomonadota</taxon>
        <taxon>Alphaproteobacteria</taxon>
        <taxon>Acetobacterales</taxon>
        <taxon>Roseomonadaceae</taxon>
        <taxon>Roseomonas</taxon>
    </lineage>
</organism>
<keyword evidence="5" id="KW-1185">Reference proteome</keyword>
<name>A0A940N2F9_9PROT</name>
<accession>A0A940N2F9</accession>
<evidence type="ECO:0000259" key="3">
    <source>
        <dbReference type="SMART" id="SM00822"/>
    </source>
</evidence>
<dbReference type="PRINTS" id="PR00080">
    <property type="entry name" value="SDRFAMILY"/>
</dbReference>
<feature type="domain" description="Ketoreductase" evidence="3">
    <location>
        <begin position="7"/>
        <end position="190"/>
    </location>
</feature>
<dbReference type="RefSeq" id="WP_209376322.1">
    <property type="nucleotide sequence ID" value="NZ_JAGIZA010000018.1"/>
</dbReference>
<keyword evidence="2" id="KW-0560">Oxidoreductase</keyword>
<dbReference type="EMBL" id="JAGIZA010000018">
    <property type="protein sequence ID" value="MBP0495525.1"/>
    <property type="molecule type" value="Genomic_DNA"/>
</dbReference>
<dbReference type="GO" id="GO:0016616">
    <property type="term" value="F:oxidoreductase activity, acting on the CH-OH group of donors, NAD or NADP as acceptor"/>
    <property type="evidence" value="ECO:0007669"/>
    <property type="project" value="UniProtKB-ARBA"/>
</dbReference>
<dbReference type="SMART" id="SM00822">
    <property type="entry name" value="PKS_KR"/>
    <property type="match status" value="1"/>
</dbReference>
<comment type="caution">
    <text evidence="4">The sequence shown here is derived from an EMBL/GenBank/DDBJ whole genome shotgun (WGS) entry which is preliminary data.</text>
</comment>
<dbReference type="PANTHER" id="PTHR42760:SF133">
    <property type="entry name" value="3-OXOACYL-[ACYL-CARRIER-PROTEIN] REDUCTASE"/>
    <property type="match status" value="1"/>
</dbReference>
<reference evidence="4" key="1">
    <citation type="submission" date="2021-03" db="EMBL/GenBank/DDBJ databases">
        <authorList>
            <person name="So Y."/>
        </authorList>
    </citation>
    <scope>NUCLEOTIDE SEQUENCE</scope>
    <source>
        <strain evidence="4">SG15</strain>
    </source>
</reference>
<dbReference type="GO" id="GO:0048038">
    <property type="term" value="F:quinone binding"/>
    <property type="evidence" value="ECO:0007669"/>
    <property type="project" value="TreeGrafter"/>
</dbReference>